<name>A0AA86PF22_9EUKA</name>
<dbReference type="AlphaFoldDB" id="A0AA86PF22"/>
<dbReference type="Pfam" id="PF13921">
    <property type="entry name" value="Myb_DNA-bind_6"/>
    <property type="match status" value="1"/>
</dbReference>
<dbReference type="InterPro" id="IPR009057">
    <property type="entry name" value="Homeodomain-like_sf"/>
</dbReference>
<keyword evidence="4" id="KW-1185">Reference proteome</keyword>
<evidence type="ECO:0000259" key="1">
    <source>
        <dbReference type="SMART" id="SM00717"/>
    </source>
</evidence>
<dbReference type="InterPro" id="IPR001005">
    <property type="entry name" value="SANT/Myb"/>
</dbReference>
<dbReference type="Gene3D" id="1.10.10.60">
    <property type="entry name" value="Homeodomain-like"/>
    <property type="match status" value="1"/>
</dbReference>
<evidence type="ECO:0000313" key="4">
    <source>
        <dbReference type="Proteomes" id="UP001642409"/>
    </source>
</evidence>
<proteinExistence type="predicted"/>
<sequence>MKSQHWSDQKNQEFAKLVELYSKDFKRISEILLKRSYSQVKSHYYNRVKQSYSVSSSISEKVHLVLDPVTETKESVFCMSSNTEVLFTNFFSNDFFE</sequence>
<dbReference type="EMBL" id="CATOUU010000643">
    <property type="protein sequence ID" value="CAI9936966.1"/>
    <property type="molecule type" value="Genomic_DNA"/>
</dbReference>
<reference evidence="3 4" key="2">
    <citation type="submission" date="2024-07" db="EMBL/GenBank/DDBJ databases">
        <authorList>
            <person name="Akdeniz Z."/>
        </authorList>
    </citation>
    <scope>NUCLEOTIDE SEQUENCE [LARGE SCALE GENOMIC DNA]</scope>
</reference>
<organism evidence="2">
    <name type="scientific">Hexamita inflata</name>
    <dbReference type="NCBI Taxonomy" id="28002"/>
    <lineage>
        <taxon>Eukaryota</taxon>
        <taxon>Metamonada</taxon>
        <taxon>Diplomonadida</taxon>
        <taxon>Hexamitidae</taxon>
        <taxon>Hexamitinae</taxon>
        <taxon>Hexamita</taxon>
    </lineage>
</organism>
<accession>A0AA86PF22</accession>
<dbReference type="SMART" id="SM00717">
    <property type="entry name" value="SANT"/>
    <property type="match status" value="1"/>
</dbReference>
<reference evidence="2" key="1">
    <citation type="submission" date="2023-06" db="EMBL/GenBank/DDBJ databases">
        <authorList>
            <person name="Kurt Z."/>
        </authorList>
    </citation>
    <scope>NUCLEOTIDE SEQUENCE</scope>
</reference>
<dbReference type="Proteomes" id="UP001642409">
    <property type="component" value="Unassembled WGS sequence"/>
</dbReference>
<dbReference type="CDD" id="cd00167">
    <property type="entry name" value="SANT"/>
    <property type="match status" value="1"/>
</dbReference>
<dbReference type="SUPFAM" id="SSF46689">
    <property type="entry name" value="Homeodomain-like"/>
    <property type="match status" value="1"/>
</dbReference>
<gene>
    <name evidence="2" type="ORF">HINF_LOCUS24611</name>
    <name evidence="3" type="ORF">HINF_LOCUS39198</name>
</gene>
<evidence type="ECO:0000313" key="2">
    <source>
        <dbReference type="EMBL" id="CAI9936966.1"/>
    </source>
</evidence>
<comment type="caution">
    <text evidence="2">The sequence shown here is derived from an EMBL/GenBank/DDBJ whole genome shotgun (WGS) entry which is preliminary data.</text>
</comment>
<protein>
    <submittedName>
        <fullName evidence="2">SANT/Myb domain</fullName>
    </submittedName>
    <submittedName>
        <fullName evidence="3">SANT/Myb_domain</fullName>
    </submittedName>
</protein>
<dbReference type="EMBL" id="CAXDID020000151">
    <property type="protein sequence ID" value="CAL6041618.1"/>
    <property type="molecule type" value="Genomic_DNA"/>
</dbReference>
<evidence type="ECO:0000313" key="3">
    <source>
        <dbReference type="EMBL" id="CAL6041618.1"/>
    </source>
</evidence>
<feature type="domain" description="Myb-like" evidence="1">
    <location>
        <begin position="2"/>
        <end position="50"/>
    </location>
</feature>